<sequence length="120" mass="12395">MPTFREVITGLTIGTALAGGIVALGAITTTTAANATVVPQQLAGGDGLAFALAEGDGHHRDLRALEDLILLRNLNANTASNVGLAPVVPVSRTNGNAVNIIDSFNQRVARQRLNQPDGED</sequence>
<dbReference type="Proteomes" id="UP000610966">
    <property type="component" value="Unassembled WGS sequence"/>
</dbReference>
<reference evidence="1" key="1">
    <citation type="submission" date="2021-01" db="EMBL/GenBank/DDBJ databases">
        <title>Whole genome shotgun sequence of Sphaerimonospora thailandensis NBRC 107569.</title>
        <authorList>
            <person name="Komaki H."/>
            <person name="Tamura T."/>
        </authorList>
    </citation>
    <scope>NUCLEOTIDE SEQUENCE</scope>
    <source>
        <strain evidence="1">NBRC 107569</strain>
    </source>
</reference>
<organism evidence="1 2">
    <name type="scientific">Sphaerimonospora thailandensis</name>
    <dbReference type="NCBI Taxonomy" id="795644"/>
    <lineage>
        <taxon>Bacteria</taxon>
        <taxon>Bacillati</taxon>
        <taxon>Actinomycetota</taxon>
        <taxon>Actinomycetes</taxon>
        <taxon>Streptosporangiales</taxon>
        <taxon>Streptosporangiaceae</taxon>
        <taxon>Sphaerimonospora</taxon>
    </lineage>
</organism>
<evidence type="ECO:0000313" key="1">
    <source>
        <dbReference type="EMBL" id="GIH69324.1"/>
    </source>
</evidence>
<protein>
    <submittedName>
        <fullName evidence="1">Uncharacterized protein</fullName>
    </submittedName>
</protein>
<name>A0A8J3R8H0_9ACTN</name>
<dbReference type="AlphaFoldDB" id="A0A8J3R8H0"/>
<dbReference type="EMBL" id="BOOG01000013">
    <property type="protein sequence ID" value="GIH69324.1"/>
    <property type="molecule type" value="Genomic_DNA"/>
</dbReference>
<accession>A0A8J3R8H0</accession>
<evidence type="ECO:0000313" key="2">
    <source>
        <dbReference type="Proteomes" id="UP000610966"/>
    </source>
</evidence>
<gene>
    <name evidence="1" type="ORF">Mth01_15770</name>
</gene>
<comment type="caution">
    <text evidence="1">The sequence shown here is derived from an EMBL/GenBank/DDBJ whole genome shotgun (WGS) entry which is preliminary data.</text>
</comment>
<dbReference type="RefSeq" id="WP_204013637.1">
    <property type="nucleotide sequence ID" value="NZ_BOOG01000013.1"/>
</dbReference>
<proteinExistence type="predicted"/>
<keyword evidence="2" id="KW-1185">Reference proteome</keyword>